<accession>Q7TFP1</accession>
<proteinExistence type="predicted"/>
<dbReference type="KEGG" id="vg:2952776"/>
<dbReference type="RefSeq" id="YP_068186.1">
    <property type="nucleotide sequence ID" value="NC_006150.1"/>
</dbReference>
<feature type="region of interest" description="Disordered" evidence="1">
    <location>
        <begin position="63"/>
        <end position="92"/>
    </location>
</feature>
<evidence type="ECO:0000313" key="3">
    <source>
        <dbReference type="Proteomes" id="UP000161430"/>
    </source>
</evidence>
<reference evidence="2 3" key="1">
    <citation type="journal article" date="2003" name="J. Virol.">
        <title>Complete sequence and genomic analysis of rhesus cytomegalovirus.</title>
        <authorList>
            <person name="Hansen S.G."/>
            <person name="Strelow L.I."/>
            <person name="Franchi D.C."/>
            <person name="Anders D.G."/>
            <person name="Wong S.W."/>
        </authorList>
    </citation>
    <scope>NUCLEOTIDE SEQUENCE [LARGE SCALE GENOMIC DNA]</scope>
    <source>
        <strain evidence="2">68-1</strain>
    </source>
</reference>
<evidence type="ECO:0000256" key="1">
    <source>
        <dbReference type="SAM" id="MobiDB-lite"/>
    </source>
</evidence>
<keyword evidence="3" id="KW-1185">Reference proteome</keyword>
<dbReference type="Proteomes" id="UP000161430">
    <property type="component" value="Segment"/>
</dbReference>
<name>Q7TFP1_RHCM6</name>
<sequence length="104" mass="11531">MRGGGWACRPLLELGQGSLQWGMEKGTPDPRKPKEWGLGIENNVPFNYIEVRAPHAHCAVPIFRNPPHTTSENGVHMRTKPDPPHTGERGVWGVRGSRLSLLGF</sequence>
<dbReference type="GeneID" id="2952776"/>
<organismHost>
    <name type="scientific">Macaca mulatta</name>
    <name type="common">Rhesus macaque</name>
    <dbReference type="NCBI Taxonomy" id="9544"/>
</organismHost>
<organism evidence="2 3">
    <name type="scientific">Rhesus cytomegalovirus (strain 68-1)</name>
    <name type="common">RhCMV</name>
    <dbReference type="NCBI Taxonomy" id="47929"/>
    <lineage>
        <taxon>Viruses</taxon>
        <taxon>Duplodnaviria</taxon>
        <taxon>Heunggongvirae</taxon>
        <taxon>Peploviricota</taxon>
        <taxon>Herviviricetes</taxon>
        <taxon>Herpesvirales</taxon>
        <taxon>Orthoherpesviridae</taxon>
        <taxon>Betaherpesvirinae</taxon>
        <taxon>Cytomegalovirus</taxon>
        <taxon>Cytomegalovirus macacinebeta3</taxon>
    </lineage>
</organism>
<feature type="compositionally biased region" description="Basic and acidic residues" evidence="1">
    <location>
        <begin position="79"/>
        <end position="88"/>
    </location>
</feature>
<protein>
    <submittedName>
        <fullName evidence="2">Rh93</fullName>
    </submittedName>
</protein>
<evidence type="ECO:0000313" key="2">
    <source>
        <dbReference type="EMBL" id="AAP50619.1"/>
    </source>
</evidence>
<dbReference type="EMBL" id="AY186194">
    <property type="protein sequence ID" value="AAP50619.1"/>
    <property type="molecule type" value="Genomic_DNA"/>
</dbReference>